<dbReference type="AlphaFoldDB" id="A0AAD1URD0"/>
<reference evidence="2" key="1">
    <citation type="submission" date="2023-07" db="EMBL/GenBank/DDBJ databases">
        <authorList>
            <consortium name="AG Swart"/>
            <person name="Singh M."/>
            <person name="Singh A."/>
            <person name="Seah K."/>
            <person name="Emmerich C."/>
        </authorList>
    </citation>
    <scope>NUCLEOTIDE SEQUENCE</scope>
    <source>
        <strain evidence="2">DP1</strain>
    </source>
</reference>
<evidence type="ECO:0000313" key="3">
    <source>
        <dbReference type="Proteomes" id="UP001295684"/>
    </source>
</evidence>
<feature type="transmembrane region" description="Helical" evidence="1">
    <location>
        <begin position="168"/>
        <end position="187"/>
    </location>
</feature>
<gene>
    <name evidence="2" type="ORF">ECRASSUSDP1_LOCUS10963</name>
</gene>
<feature type="transmembrane region" description="Helical" evidence="1">
    <location>
        <begin position="104"/>
        <end position="127"/>
    </location>
</feature>
<keyword evidence="1" id="KW-1133">Transmembrane helix</keyword>
<feature type="transmembrane region" description="Helical" evidence="1">
    <location>
        <begin position="79"/>
        <end position="98"/>
    </location>
</feature>
<organism evidence="2 3">
    <name type="scientific">Euplotes crassus</name>
    <dbReference type="NCBI Taxonomy" id="5936"/>
    <lineage>
        <taxon>Eukaryota</taxon>
        <taxon>Sar</taxon>
        <taxon>Alveolata</taxon>
        <taxon>Ciliophora</taxon>
        <taxon>Intramacronucleata</taxon>
        <taxon>Spirotrichea</taxon>
        <taxon>Hypotrichia</taxon>
        <taxon>Euplotida</taxon>
        <taxon>Euplotidae</taxon>
        <taxon>Moneuplotes</taxon>
    </lineage>
</organism>
<evidence type="ECO:0000256" key="1">
    <source>
        <dbReference type="SAM" id="Phobius"/>
    </source>
</evidence>
<proteinExistence type="predicted"/>
<dbReference type="Proteomes" id="UP001295684">
    <property type="component" value="Unassembled WGS sequence"/>
</dbReference>
<dbReference type="EMBL" id="CAMPGE010010813">
    <property type="protein sequence ID" value="CAI2369660.1"/>
    <property type="molecule type" value="Genomic_DNA"/>
</dbReference>
<keyword evidence="1" id="KW-0812">Transmembrane</keyword>
<accession>A0AAD1URD0</accession>
<comment type="caution">
    <text evidence="2">The sequence shown here is derived from an EMBL/GenBank/DDBJ whole genome shotgun (WGS) entry which is preliminary data.</text>
</comment>
<evidence type="ECO:0000313" key="2">
    <source>
        <dbReference type="EMBL" id="CAI2369660.1"/>
    </source>
</evidence>
<sequence>MKSLPVCNAMHVTSSLELFLESSKTRHGTGQEGCTKLMATLQSLLYHNSTKIGKIFESVYQCCATSWACKDLELLLVNFRLRVFFSLVLVFDLLRPFLFLLHYFFFIVLPLLLPLGFPALIQALFFLQNSILIKRRRLRVEFRKYQSKAQIMLISRRVRTSLMSNTKIYVFVCRLSFWCSILFSKIMKFLLL</sequence>
<keyword evidence="1" id="KW-0472">Membrane</keyword>
<name>A0AAD1URD0_EUPCR</name>
<keyword evidence="3" id="KW-1185">Reference proteome</keyword>
<protein>
    <submittedName>
        <fullName evidence="2">Uncharacterized protein</fullName>
    </submittedName>
</protein>